<dbReference type="GO" id="GO:0031146">
    <property type="term" value="P:SCF-dependent proteasomal ubiquitin-dependent protein catabolic process"/>
    <property type="evidence" value="ECO:0007669"/>
    <property type="project" value="TreeGrafter"/>
</dbReference>
<feature type="region of interest" description="Disordered" evidence="2">
    <location>
        <begin position="332"/>
        <end position="486"/>
    </location>
</feature>
<feature type="compositionally biased region" description="Gly residues" evidence="2">
    <location>
        <begin position="957"/>
        <end position="975"/>
    </location>
</feature>
<sequence length="1039" mass="105408">MPPRSNKSRRQQTITYNLSNANARDAFEEELDLEDAETAHRHTAGRSNRTGRGSAAFSLAADMPLPLHQRDLSGMHEYASPQVTTDIINLLELFGASLDREVIESVYIGSNNKFDLAMERLLELAASSGANEGGAAGSGGPDQEGAAAEAAAAAAAPEAAAAEASAAGPVSDGVCYWDLLPDDLKRHVFAFLNSRDLARVARTCADFAGPARSLRTNTRQLQIPTGLGMHGIMAMVAGHPNARSVSLRQWASSPLSDSDFTALVVALSAGSRSERRAVPVEALSFKGCRWLSDGHVMALCNTMQHLKEVDLTDCVGITDAALLALSKYQRLAPEGSSSSDDDDDDAGGGGGAGAPAAVAAATPQPVGQQPGAAGLGGQRSSGGGGGGEAADGDGGDGDDELQFDFDVTPAPAPPRRRRQETAARGDDGADALGVLAKAGACGDDEEEEDEGQDGGGGGGNSSSSDEEEEEGEEEVTAMSPSPSNALHGAFAAGLALSPATGHASPKAQGAGSGGGAAAAAAGTQPGEPAGADDAGRVRRVTHGSDSASATPLYGTSPVAGGSMGTSYGAARGGATSPWPYGTSPAGGAGAGASASGTKSWLYGTSPVMGASPYFRTGGAASISHNGWLARAATAATKKDSGRGLMSINLSGCSAISSDGVKALLAAPLTKACLLQLDISRCPRITRAALILPATSNLCVLRASACHNLHEVIMQLPLTSPLTELHLADCKALSKLHVVAPALQQLHVGSCRHLTRLHLRCPQLRHLTASLCFRLVDLDPERWEVGRLEHLNLFGCRHLEWPGLAALLTRCGPSLRHLDINGCNAIVVADIPAGNDALRHLDASGCKSLVALRCPSPPLAALALRSCPRLQEVTLESAALEKLDISNCPHLQRLSMPALHQQQQQMLQQQQQGQLQGLQAAGAQAAAAAGGRLGGQVGALRAAVSGAAPAGPEDGAGAAAGRGVSGGGSSGHGGGAASGVMVRMAGCERLPVEIAVVLRWLREKAKQQAAAAGAGATPAAAAAAGRPGAAQGGDAVRPRA</sequence>
<protein>
    <recommendedName>
        <fullName evidence="5">F-box domain-containing protein</fullName>
    </recommendedName>
</protein>
<dbReference type="GO" id="GO:0019005">
    <property type="term" value="C:SCF ubiquitin ligase complex"/>
    <property type="evidence" value="ECO:0007669"/>
    <property type="project" value="TreeGrafter"/>
</dbReference>
<feature type="compositionally biased region" description="Low complexity" evidence="2">
    <location>
        <begin position="517"/>
        <end position="531"/>
    </location>
</feature>
<feature type="region of interest" description="Disordered" evidence="2">
    <location>
        <begin position="1007"/>
        <end position="1039"/>
    </location>
</feature>
<feature type="compositionally biased region" description="Low complexity" evidence="2">
    <location>
        <begin position="430"/>
        <end position="440"/>
    </location>
</feature>
<dbReference type="InterPro" id="IPR006553">
    <property type="entry name" value="Leu-rich_rpt_Cys-con_subtyp"/>
</dbReference>
<evidence type="ECO:0000313" key="4">
    <source>
        <dbReference type="Proteomes" id="UP001165080"/>
    </source>
</evidence>
<comment type="caution">
    <text evidence="3">The sequence shown here is derived from an EMBL/GenBank/DDBJ whole genome shotgun (WGS) entry which is preliminary data.</text>
</comment>
<dbReference type="PANTHER" id="PTHR13318">
    <property type="entry name" value="PARTNER OF PAIRED, ISOFORM B-RELATED"/>
    <property type="match status" value="1"/>
</dbReference>
<keyword evidence="4" id="KW-1185">Reference proteome</keyword>
<dbReference type="CDD" id="cd14279">
    <property type="entry name" value="CUE"/>
    <property type="match status" value="1"/>
</dbReference>
<feature type="region of interest" description="Disordered" evidence="2">
    <location>
        <begin position="946"/>
        <end position="975"/>
    </location>
</feature>
<comment type="subcellular location">
    <subcellularLocation>
        <location evidence="1">Cytoplasm</location>
        <location evidence="1">Cytoskeleton</location>
        <location evidence="1">Cilium axoneme</location>
    </subcellularLocation>
</comment>
<evidence type="ECO:0000256" key="1">
    <source>
        <dbReference type="ARBA" id="ARBA00004430"/>
    </source>
</evidence>
<dbReference type="EMBL" id="BRXU01000046">
    <property type="protein sequence ID" value="GLC61421.1"/>
    <property type="molecule type" value="Genomic_DNA"/>
</dbReference>
<dbReference type="Proteomes" id="UP001165080">
    <property type="component" value="Unassembled WGS sequence"/>
</dbReference>
<dbReference type="Gene3D" id="3.80.10.10">
    <property type="entry name" value="Ribonuclease Inhibitor"/>
    <property type="match status" value="3"/>
</dbReference>
<dbReference type="InterPro" id="IPR032675">
    <property type="entry name" value="LRR_dom_sf"/>
</dbReference>
<feature type="region of interest" description="Disordered" evidence="2">
    <location>
        <begin position="1"/>
        <end position="21"/>
    </location>
</feature>
<dbReference type="InterPro" id="IPR001611">
    <property type="entry name" value="Leu-rich_rpt"/>
</dbReference>
<feature type="compositionally biased region" description="Gly residues" evidence="2">
    <location>
        <begin position="373"/>
        <end position="389"/>
    </location>
</feature>
<dbReference type="SUPFAM" id="SSF52047">
    <property type="entry name" value="RNI-like"/>
    <property type="match status" value="1"/>
</dbReference>
<dbReference type="Pfam" id="PF13516">
    <property type="entry name" value="LRR_6"/>
    <property type="match status" value="1"/>
</dbReference>
<feature type="region of interest" description="Disordered" evidence="2">
    <location>
        <begin position="500"/>
        <end position="534"/>
    </location>
</feature>
<dbReference type="GO" id="GO:0005930">
    <property type="term" value="C:axoneme"/>
    <property type="evidence" value="ECO:0007669"/>
    <property type="project" value="UniProtKB-SubCell"/>
</dbReference>
<feature type="compositionally biased region" description="Basic residues" evidence="2">
    <location>
        <begin position="1"/>
        <end position="10"/>
    </location>
</feature>
<feature type="region of interest" description="Disordered" evidence="2">
    <location>
        <begin position="129"/>
        <end position="151"/>
    </location>
</feature>
<feature type="compositionally biased region" description="Acidic residues" evidence="2">
    <location>
        <begin position="390"/>
        <end position="403"/>
    </location>
</feature>
<feature type="compositionally biased region" description="Gly residues" evidence="2">
    <location>
        <begin position="131"/>
        <end position="142"/>
    </location>
</feature>
<feature type="compositionally biased region" description="Low complexity" evidence="2">
    <location>
        <begin position="354"/>
        <end position="372"/>
    </location>
</feature>
<feature type="compositionally biased region" description="Acidic residues" evidence="2">
    <location>
        <begin position="442"/>
        <end position="452"/>
    </location>
</feature>
<evidence type="ECO:0000256" key="2">
    <source>
        <dbReference type="SAM" id="MobiDB-lite"/>
    </source>
</evidence>
<dbReference type="CDD" id="cd09917">
    <property type="entry name" value="F-box_SF"/>
    <property type="match status" value="1"/>
</dbReference>
<dbReference type="SMART" id="SM00367">
    <property type="entry name" value="LRR_CC"/>
    <property type="match status" value="4"/>
</dbReference>
<accession>A0A9W6BZG6</accession>
<gene>
    <name evidence="3" type="primary">PLEST007721</name>
    <name evidence="3" type="ORF">PLESTB_001754800</name>
</gene>
<organism evidence="3 4">
    <name type="scientific">Pleodorina starrii</name>
    <dbReference type="NCBI Taxonomy" id="330485"/>
    <lineage>
        <taxon>Eukaryota</taxon>
        <taxon>Viridiplantae</taxon>
        <taxon>Chlorophyta</taxon>
        <taxon>core chlorophytes</taxon>
        <taxon>Chlorophyceae</taxon>
        <taxon>CS clade</taxon>
        <taxon>Chlamydomonadales</taxon>
        <taxon>Volvocaceae</taxon>
        <taxon>Pleodorina</taxon>
    </lineage>
</organism>
<dbReference type="OrthoDB" id="550575at2759"/>
<dbReference type="AlphaFoldDB" id="A0A9W6BZG6"/>
<dbReference type="InterPro" id="IPR036047">
    <property type="entry name" value="F-box-like_dom_sf"/>
</dbReference>
<feature type="compositionally biased region" description="Polar residues" evidence="2">
    <location>
        <begin position="11"/>
        <end position="21"/>
    </location>
</feature>
<feature type="compositionally biased region" description="Acidic residues" evidence="2">
    <location>
        <begin position="464"/>
        <end position="475"/>
    </location>
</feature>
<proteinExistence type="predicted"/>
<evidence type="ECO:0000313" key="3">
    <source>
        <dbReference type="EMBL" id="GLC61421.1"/>
    </source>
</evidence>
<feature type="compositionally biased region" description="Low complexity" evidence="2">
    <location>
        <begin position="946"/>
        <end position="956"/>
    </location>
</feature>
<evidence type="ECO:0008006" key="5">
    <source>
        <dbReference type="Google" id="ProtNLM"/>
    </source>
</evidence>
<dbReference type="SUPFAM" id="SSF81383">
    <property type="entry name" value="F-box domain"/>
    <property type="match status" value="1"/>
</dbReference>
<name>A0A9W6BZG6_9CHLO</name>
<reference evidence="3 4" key="1">
    <citation type="journal article" date="2023" name="Commun. Biol.">
        <title>Reorganization of the ancestral sex-determining regions during the evolution of trioecy in Pleodorina starrii.</title>
        <authorList>
            <person name="Takahashi K."/>
            <person name="Suzuki S."/>
            <person name="Kawai-Toyooka H."/>
            <person name="Yamamoto K."/>
            <person name="Hamaji T."/>
            <person name="Ootsuki R."/>
            <person name="Yamaguchi H."/>
            <person name="Kawachi M."/>
            <person name="Higashiyama T."/>
            <person name="Nozaki H."/>
        </authorList>
    </citation>
    <scope>NUCLEOTIDE SEQUENCE [LARGE SCALE GENOMIC DNA]</scope>
    <source>
        <strain evidence="3 4">NIES-4479</strain>
    </source>
</reference>